<protein>
    <submittedName>
        <fullName evidence="1">Uncharacterized protein</fullName>
    </submittedName>
</protein>
<evidence type="ECO:0000313" key="1">
    <source>
        <dbReference type="EMBL" id="GAF06376.1"/>
    </source>
</evidence>
<organism evidence="1 2">
    <name type="scientific">Paenibacillus pini JCM 16418</name>
    <dbReference type="NCBI Taxonomy" id="1236976"/>
    <lineage>
        <taxon>Bacteria</taxon>
        <taxon>Bacillati</taxon>
        <taxon>Bacillota</taxon>
        <taxon>Bacilli</taxon>
        <taxon>Bacillales</taxon>
        <taxon>Paenibacillaceae</taxon>
        <taxon>Paenibacillus</taxon>
    </lineage>
</organism>
<dbReference type="Proteomes" id="UP000019364">
    <property type="component" value="Unassembled WGS sequence"/>
</dbReference>
<evidence type="ECO:0000313" key="2">
    <source>
        <dbReference type="Proteomes" id="UP000019364"/>
    </source>
</evidence>
<dbReference type="AlphaFoldDB" id="W7YNW3"/>
<keyword evidence="2" id="KW-1185">Reference proteome</keyword>
<proteinExistence type="predicted"/>
<gene>
    <name evidence="1" type="ORF">JCM16418_329</name>
</gene>
<sequence>MDKQTVGTDELKYQVTHARMRMLTTLFKNNAKLTYPILQHEMIPIGIRQDTGQPVKVPYLFVRLLDSNPSNTLRTVLNRGGYDMAIREESGMVTQFLCFYTGPPSCYRLYWYDERGEMSSKTFIRKTPWNQLFPELKETGEIECLLIVATHMKLLDTQKGSRIELGSYAAKQMTHLWTERTATAGYTLKTVGHFHEKKVLELIGADVNEQLILSCLVRLVEH</sequence>
<dbReference type="EMBL" id="BAVZ01000001">
    <property type="protein sequence ID" value="GAF06376.1"/>
    <property type="molecule type" value="Genomic_DNA"/>
</dbReference>
<dbReference type="RefSeq" id="WP_036645419.1">
    <property type="nucleotide sequence ID" value="NZ_BAVZ01000001.1"/>
</dbReference>
<name>W7YNW3_9BACL</name>
<comment type="caution">
    <text evidence="1">The sequence shown here is derived from an EMBL/GenBank/DDBJ whole genome shotgun (WGS) entry which is preliminary data.</text>
</comment>
<dbReference type="STRING" id="1236976.JCM16418_329"/>
<reference evidence="1 2" key="1">
    <citation type="journal article" date="2014" name="Genome Announc.">
        <title>Draft Genome Sequence of Paenibacillus pini JCM 16418T, Isolated from the Rhizosphere of Pine Tree.</title>
        <authorList>
            <person name="Yuki M."/>
            <person name="Oshima K."/>
            <person name="Suda W."/>
            <person name="Oshida Y."/>
            <person name="Kitamura K."/>
            <person name="Iida Y."/>
            <person name="Hattori M."/>
            <person name="Ohkuma M."/>
        </authorList>
    </citation>
    <scope>NUCLEOTIDE SEQUENCE [LARGE SCALE GENOMIC DNA]</scope>
    <source>
        <strain evidence="1 2">JCM 16418</strain>
    </source>
</reference>
<accession>W7YNW3</accession>